<reference evidence="1 2" key="1">
    <citation type="submission" date="2021-01" db="EMBL/GenBank/DDBJ databases">
        <title>Whole genome shotgun sequence of Plantactinospora mayteni NBRC 109088.</title>
        <authorList>
            <person name="Komaki H."/>
            <person name="Tamura T."/>
        </authorList>
    </citation>
    <scope>NUCLEOTIDE SEQUENCE [LARGE SCALE GENOMIC DNA]</scope>
    <source>
        <strain evidence="1 2">NBRC 109088</strain>
    </source>
</reference>
<dbReference type="Pfam" id="PF13704">
    <property type="entry name" value="Glyco_tranf_2_4"/>
    <property type="match status" value="1"/>
</dbReference>
<dbReference type="RefSeq" id="WP_203855187.1">
    <property type="nucleotide sequence ID" value="NZ_BAAAZQ010000003.1"/>
</dbReference>
<evidence type="ECO:0000313" key="2">
    <source>
        <dbReference type="Proteomes" id="UP000621500"/>
    </source>
</evidence>
<keyword evidence="2" id="KW-1185">Reference proteome</keyword>
<proteinExistence type="predicted"/>
<gene>
    <name evidence="1" type="ORF">Pma05_00740</name>
</gene>
<protein>
    <recommendedName>
        <fullName evidence="3">Glycosyltransferase family 2 protein</fullName>
    </recommendedName>
</protein>
<comment type="caution">
    <text evidence="1">The sequence shown here is derived from an EMBL/GenBank/DDBJ whole genome shotgun (WGS) entry which is preliminary data.</text>
</comment>
<name>A0ABQ4EFJ7_9ACTN</name>
<dbReference type="EMBL" id="BONX01000001">
    <property type="protein sequence ID" value="GIG93501.1"/>
    <property type="molecule type" value="Genomic_DNA"/>
</dbReference>
<evidence type="ECO:0008006" key="3">
    <source>
        <dbReference type="Google" id="ProtNLM"/>
    </source>
</evidence>
<organism evidence="1 2">
    <name type="scientific">Plantactinospora mayteni</name>
    <dbReference type="NCBI Taxonomy" id="566021"/>
    <lineage>
        <taxon>Bacteria</taxon>
        <taxon>Bacillati</taxon>
        <taxon>Actinomycetota</taxon>
        <taxon>Actinomycetes</taxon>
        <taxon>Micromonosporales</taxon>
        <taxon>Micromonosporaceae</taxon>
        <taxon>Plantactinospora</taxon>
    </lineage>
</organism>
<dbReference type="Proteomes" id="UP000621500">
    <property type="component" value="Unassembled WGS sequence"/>
</dbReference>
<accession>A0ABQ4EFJ7</accession>
<evidence type="ECO:0000313" key="1">
    <source>
        <dbReference type="EMBL" id="GIG93501.1"/>
    </source>
</evidence>
<sequence length="284" mass="32166">MTNVRLRFASIVGADDVLLLPQLVRHYRGLGIESFRLVLNVGSPDDPRYEHARRVAADSGVSFWHVHFGQWTLEGSRRIFRYLRYLDPDAWYVLADADELHVYDRPLPELAELCERGGFDHVNGCFLDRVAADGGFPPLDGRPLWEQFPLAGSVSTRLACALPLKACLVRGHVDLLTAQHGAAGGRPLPRTAGFVQVHHFKWTAGILERLRARVRRFAEDPEHGERWAALEARRFLDRVAPHGDRIHVADPYLRLLPCGDDYSDHPQWPDIAAEAAGWQWAIRH</sequence>